<dbReference type="EMBL" id="AKIJ01000002">
    <property type="protein sequence ID" value="KFG26735.1"/>
    <property type="molecule type" value="Genomic_DNA"/>
</dbReference>
<organism evidence="1 2">
    <name type="scientific">Nematocida ausubeli (strain ATCC PRA-371 / ERTm2)</name>
    <name type="common">Nematode killer fungus</name>
    <dbReference type="NCBI Taxonomy" id="1913371"/>
    <lineage>
        <taxon>Eukaryota</taxon>
        <taxon>Fungi</taxon>
        <taxon>Fungi incertae sedis</taxon>
        <taxon>Microsporidia</taxon>
        <taxon>Nematocida</taxon>
    </lineage>
</organism>
<sequence>MTAITYIFSLGKRHGIIKNMLVLELSKDISTVSMKPVIINSTEDRMEKMNLIAECCKTRHSLCILQHTSKLYAVVLSEISQYFFKHSIALFLPSLDNLSSSSVAFFSYTYQSI</sequence>
<dbReference type="AlphaFoldDB" id="A0A086J3L7"/>
<dbReference type="Proteomes" id="UP000054524">
    <property type="component" value="Unassembled WGS sequence"/>
</dbReference>
<evidence type="ECO:0000313" key="2">
    <source>
        <dbReference type="Proteomes" id="UP000054524"/>
    </source>
</evidence>
<accession>A0A086J3L7</accession>
<gene>
    <name evidence="1" type="ORF">NESG_00889</name>
</gene>
<dbReference type="HOGENOM" id="CLU_2134160_0_0_1"/>
<proteinExistence type="predicted"/>
<keyword evidence="2" id="KW-1185">Reference proteome</keyword>
<dbReference type="GeneID" id="77675862"/>
<name>A0A086J3L7_NEMA1</name>
<evidence type="ECO:0000313" key="1">
    <source>
        <dbReference type="EMBL" id="KFG26735.1"/>
    </source>
</evidence>
<dbReference type="RefSeq" id="XP_052905290.1">
    <property type="nucleotide sequence ID" value="XM_053048530.1"/>
</dbReference>
<comment type="caution">
    <text evidence="1">The sequence shown here is derived from an EMBL/GenBank/DDBJ whole genome shotgun (WGS) entry which is preliminary data.</text>
</comment>
<reference evidence="1 2" key="1">
    <citation type="journal article" date="2014" name="Genome Announc.">
        <title>Genome Sequence of the Microsporidian Species Nematocida sp1 Strain ERTm6 (ATCC PRA-372).</title>
        <authorList>
            <person name="Bakowski M.A."/>
            <person name="Priest M."/>
            <person name="Young S."/>
            <person name="Cuomo C.A."/>
            <person name="Troemel E.R."/>
        </authorList>
    </citation>
    <scope>NUCLEOTIDE SEQUENCE [LARGE SCALE GENOMIC DNA]</scope>
    <source>
        <strain evidence="1 2">ERTm6</strain>
    </source>
</reference>
<protein>
    <submittedName>
        <fullName evidence="1">Uncharacterized protein</fullName>
    </submittedName>
</protein>